<dbReference type="SUPFAM" id="SSF52507">
    <property type="entry name" value="Homo-oligomeric flavin-containing Cys decarboxylases, HFCD"/>
    <property type="match status" value="1"/>
</dbReference>
<protein>
    <submittedName>
        <fullName evidence="2">Flavoprotein</fullName>
    </submittedName>
</protein>
<dbReference type="EMBL" id="SLWV01000009">
    <property type="protein sequence ID" value="TCO75263.1"/>
    <property type="molecule type" value="Genomic_DNA"/>
</dbReference>
<dbReference type="Proteomes" id="UP000294919">
    <property type="component" value="Unassembled WGS sequence"/>
</dbReference>
<proteinExistence type="predicted"/>
<name>A0A4R2KNH6_9FIRM</name>
<organism evidence="2 3">
    <name type="scientific">Marinisporobacter balticus</name>
    <dbReference type="NCBI Taxonomy" id="2018667"/>
    <lineage>
        <taxon>Bacteria</taxon>
        <taxon>Bacillati</taxon>
        <taxon>Bacillota</taxon>
        <taxon>Clostridia</taxon>
        <taxon>Peptostreptococcales</taxon>
        <taxon>Thermotaleaceae</taxon>
        <taxon>Marinisporobacter</taxon>
    </lineage>
</organism>
<dbReference type="Gene3D" id="3.40.50.1950">
    <property type="entry name" value="Flavin prenyltransferase-like"/>
    <property type="match status" value="1"/>
</dbReference>
<gene>
    <name evidence="2" type="ORF">EV214_109100</name>
</gene>
<feature type="domain" description="Flavoprotein" evidence="1">
    <location>
        <begin position="40"/>
        <end position="148"/>
    </location>
</feature>
<keyword evidence="3" id="KW-1185">Reference proteome</keyword>
<comment type="caution">
    <text evidence="2">The sequence shown here is derived from an EMBL/GenBank/DDBJ whole genome shotgun (WGS) entry which is preliminary data.</text>
</comment>
<sequence length="281" mass="32074">MKDNFLVKEILNNIASNIVTRQSVQMKNRQGSVGLVNKTKNILVVLTGSNNGIDEILNHLNQLKRYGYCLNIVLSKTAENIIGLDRLKKELYSVSISLEENKEQYLDLIEKSHLVLVPLLTQNTAAKLRAGIQDTMASLCIWQALWQEKMVLADTRGLVCNGKDTKNAILNQIVEDNLSFLKKMGLKILDRKSYLVAIDTILRHEDKTLCQENQSKDVEKKEQIDILAINEEEAKRKIITQKDIYAMVGKMNQLHIHKHTIITPLARDYAKEKNIELIRNT</sequence>
<dbReference type="RefSeq" id="WP_132244699.1">
    <property type="nucleotide sequence ID" value="NZ_SLWV01000009.1"/>
</dbReference>
<dbReference type="OrthoDB" id="1706434at2"/>
<evidence type="ECO:0000259" key="1">
    <source>
        <dbReference type="Pfam" id="PF02441"/>
    </source>
</evidence>
<reference evidence="2 3" key="1">
    <citation type="submission" date="2019-03" db="EMBL/GenBank/DDBJ databases">
        <title>Genomic Encyclopedia of Type Strains, Phase IV (KMG-IV): sequencing the most valuable type-strain genomes for metagenomic binning, comparative biology and taxonomic classification.</title>
        <authorList>
            <person name="Goeker M."/>
        </authorList>
    </citation>
    <scope>NUCLEOTIDE SEQUENCE [LARGE SCALE GENOMIC DNA]</scope>
    <source>
        <strain evidence="2 3">DSM 102940</strain>
    </source>
</reference>
<dbReference type="InterPro" id="IPR036551">
    <property type="entry name" value="Flavin_trans-like"/>
</dbReference>
<evidence type="ECO:0000313" key="3">
    <source>
        <dbReference type="Proteomes" id="UP000294919"/>
    </source>
</evidence>
<dbReference type="InterPro" id="IPR003382">
    <property type="entry name" value="Flavoprotein"/>
</dbReference>
<dbReference type="GO" id="GO:0003824">
    <property type="term" value="F:catalytic activity"/>
    <property type="evidence" value="ECO:0007669"/>
    <property type="project" value="InterPro"/>
</dbReference>
<dbReference type="AlphaFoldDB" id="A0A4R2KNH6"/>
<dbReference type="Pfam" id="PF02441">
    <property type="entry name" value="Flavoprotein"/>
    <property type="match status" value="1"/>
</dbReference>
<accession>A0A4R2KNH6</accession>
<evidence type="ECO:0000313" key="2">
    <source>
        <dbReference type="EMBL" id="TCO75263.1"/>
    </source>
</evidence>